<name>K0CI18_ALCDB</name>
<sequence>MLNRTDLKQHYRLESPASPEALARAETVLGRPLHPDYAVFLRLSDGLYTGGNLVLLDAWEMPLV</sequence>
<dbReference type="OrthoDB" id="1739659at2"/>
<evidence type="ECO:0000313" key="1">
    <source>
        <dbReference type="EMBL" id="AFT71347.1"/>
    </source>
</evidence>
<dbReference type="PATRIC" id="fig|930169.3.peg.3042"/>
<organism evidence="1 2">
    <name type="scientific">Alcanivorax dieselolei (strain DSM 16502 / CGMCC 1.3690 / MCCC 1A00001 / B-5)</name>
    <name type="common">Alloalcanivorax dieselolei</name>
    <dbReference type="NCBI Taxonomy" id="930169"/>
    <lineage>
        <taxon>Bacteria</taxon>
        <taxon>Pseudomonadati</taxon>
        <taxon>Pseudomonadota</taxon>
        <taxon>Gammaproteobacteria</taxon>
        <taxon>Oceanospirillales</taxon>
        <taxon>Alcanivoracaceae</taxon>
        <taxon>Alloalcanivorax</taxon>
    </lineage>
</organism>
<evidence type="ECO:0000313" key="2">
    <source>
        <dbReference type="Proteomes" id="UP000006286"/>
    </source>
</evidence>
<dbReference type="KEGG" id="adi:B5T_03080"/>
<dbReference type="EMBL" id="CP003466">
    <property type="protein sequence ID" value="AFT71347.1"/>
    <property type="molecule type" value="Genomic_DNA"/>
</dbReference>
<keyword evidence="2" id="KW-1185">Reference proteome</keyword>
<dbReference type="HOGENOM" id="CLU_2857702_0_0_6"/>
<proteinExistence type="predicted"/>
<dbReference type="AlphaFoldDB" id="K0CI18"/>
<protein>
    <recommendedName>
        <fullName evidence="3">SMI1/KNR4 family protein</fullName>
    </recommendedName>
</protein>
<reference evidence="1 2" key="1">
    <citation type="journal article" date="2012" name="J. Bacteriol.">
        <title>Complete genome sequence of Alcanivorax dieselolei type strain B5.</title>
        <authorList>
            <person name="Lai Q."/>
            <person name="Li W."/>
            <person name="Shao Z."/>
        </authorList>
    </citation>
    <scope>NUCLEOTIDE SEQUENCE [LARGE SCALE GENOMIC DNA]</scope>
    <source>
        <strain evidence="2">DSM 16502 / CGMCC 1.3690 / B-5</strain>
    </source>
</reference>
<dbReference type="STRING" id="930169.B5T_03080"/>
<dbReference type="RefSeq" id="WP_014995413.1">
    <property type="nucleotide sequence ID" value="NC_018691.1"/>
</dbReference>
<dbReference type="SUPFAM" id="SSF160631">
    <property type="entry name" value="SMI1/KNR4-like"/>
    <property type="match status" value="1"/>
</dbReference>
<gene>
    <name evidence="1" type="ordered locus">B5T_03080</name>
</gene>
<dbReference type="InterPro" id="IPR037883">
    <property type="entry name" value="Knr4/Smi1-like_sf"/>
</dbReference>
<evidence type="ECO:0008006" key="3">
    <source>
        <dbReference type="Google" id="ProtNLM"/>
    </source>
</evidence>
<accession>K0CI18</accession>
<dbReference type="Proteomes" id="UP000006286">
    <property type="component" value="Chromosome"/>
</dbReference>